<reference evidence="6 7" key="1">
    <citation type="submission" date="2021-01" db="EMBL/GenBank/DDBJ databases">
        <title>Genome Sequencing of Type Strains.</title>
        <authorList>
            <person name="Lemaire J.F."/>
            <person name="Inderbitzin P."/>
            <person name="Collins S.B."/>
            <person name="Wespe N."/>
            <person name="Knight-Connoni V."/>
        </authorList>
    </citation>
    <scope>NUCLEOTIDE SEQUENCE [LARGE SCALE GENOMIC DNA]</scope>
    <source>
        <strain evidence="6 7">DSM 14730</strain>
    </source>
</reference>
<dbReference type="PROSITE" id="PS50931">
    <property type="entry name" value="HTH_LYSR"/>
    <property type="match status" value="1"/>
</dbReference>
<evidence type="ECO:0000256" key="3">
    <source>
        <dbReference type="ARBA" id="ARBA00023125"/>
    </source>
</evidence>
<feature type="domain" description="HTH lysR-type" evidence="5">
    <location>
        <begin position="1"/>
        <end position="58"/>
    </location>
</feature>
<comment type="similarity">
    <text evidence="1">Belongs to the LysR transcriptional regulatory family.</text>
</comment>
<evidence type="ECO:0000313" key="7">
    <source>
        <dbReference type="Proteomes" id="UP001319060"/>
    </source>
</evidence>
<dbReference type="SUPFAM" id="SSF53850">
    <property type="entry name" value="Periplasmic binding protein-like II"/>
    <property type="match status" value="1"/>
</dbReference>
<accession>A0ABS2ZD05</accession>
<proteinExistence type="inferred from homology"/>
<organism evidence="6 7">
    <name type="scientific">Fictibacillus barbaricus</name>
    <dbReference type="NCBI Taxonomy" id="182136"/>
    <lineage>
        <taxon>Bacteria</taxon>
        <taxon>Bacillati</taxon>
        <taxon>Bacillota</taxon>
        <taxon>Bacilli</taxon>
        <taxon>Bacillales</taxon>
        <taxon>Fictibacillaceae</taxon>
        <taxon>Fictibacillus</taxon>
    </lineage>
</organism>
<dbReference type="CDD" id="cd05466">
    <property type="entry name" value="PBP2_LTTR_substrate"/>
    <property type="match status" value="1"/>
</dbReference>
<protein>
    <submittedName>
        <fullName evidence="6">LysR family transcriptional regulator</fullName>
    </submittedName>
</protein>
<dbReference type="RefSeq" id="WP_188402869.1">
    <property type="nucleotide sequence ID" value="NZ_BMCE01000002.1"/>
</dbReference>
<dbReference type="InterPro" id="IPR036388">
    <property type="entry name" value="WH-like_DNA-bd_sf"/>
</dbReference>
<evidence type="ECO:0000256" key="1">
    <source>
        <dbReference type="ARBA" id="ARBA00009437"/>
    </source>
</evidence>
<dbReference type="PRINTS" id="PR00039">
    <property type="entry name" value="HTHLYSR"/>
</dbReference>
<keyword evidence="4" id="KW-0804">Transcription</keyword>
<dbReference type="Pfam" id="PF00126">
    <property type="entry name" value="HTH_1"/>
    <property type="match status" value="1"/>
</dbReference>
<dbReference type="InterPro" id="IPR050950">
    <property type="entry name" value="HTH-type_LysR_regulators"/>
</dbReference>
<dbReference type="SUPFAM" id="SSF46785">
    <property type="entry name" value="Winged helix' DNA-binding domain"/>
    <property type="match status" value="1"/>
</dbReference>
<evidence type="ECO:0000256" key="4">
    <source>
        <dbReference type="ARBA" id="ARBA00023163"/>
    </source>
</evidence>
<dbReference type="InterPro" id="IPR036390">
    <property type="entry name" value="WH_DNA-bd_sf"/>
</dbReference>
<keyword evidence="7" id="KW-1185">Reference proteome</keyword>
<dbReference type="EMBL" id="JAFHKS010000043">
    <property type="protein sequence ID" value="MBN3546052.1"/>
    <property type="molecule type" value="Genomic_DNA"/>
</dbReference>
<comment type="caution">
    <text evidence="6">The sequence shown here is derived from an EMBL/GenBank/DDBJ whole genome shotgun (WGS) entry which is preliminary data.</text>
</comment>
<evidence type="ECO:0000259" key="5">
    <source>
        <dbReference type="PROSITE" id="PS50931"/>
    </source>
</evidence>
<dbReference type="InterPro" id="IPR005119">
    <property type="entry name" value="LysR_subst-bd"/>
</dbReference>
<name>A0ABS2ZD05_9BACL</name>
<evidence type="ECO:0000313" key="6">
    <source>
        <dbReference type="EMBL" id="MBN3546052.1"/>
    </source>
</evidence>
<dbReference type="Gene3D" id="1.10.10.10">
    <property type="entry name" value="Winged helix-like DNA-binding domain superfamily/Winged helix DNA-binding domain"/>
    <property type="match status" value="1"/>
</dbReference>
<sequence length="304" mass="34513">MELRQLEHFMALCEEMHFTKTAEKLRIGQPTLSYQMKALEDELGVRLFDRLGKKIAITEAGEILLEHCKMVFANLESAKDQIEELQNVKRGKLVIGTLPGDLNHIASMVLLEFHSKYPDVQIQIFSIDDVVEKVIQNEIDLALTLMPGKDERLTNISLYEEEFFLAVRRDHVWSERNAIDFKEIEHIPLILNPKGHSFRQSLDAACSVAGIQIQPIIESTDSKSILNLVKKGIGATIISDTLFSLENEGVLKAIRIINPAIIREVTIVHHKQKHLGTAAKGFIELLISHVNRWNMHCGKTLFYS</sequence>
<evidence type="ECO:0000256" key="2">
    <source>
        <dbReference type="ARBA" id="ARBA00023015"/>
    </source>
</evidence>
<gene>
    <name evidence="6" type="ORF">JYA64_12155</name>
</gene>
<dbReference type="PANTHER" id="PTHR30419">
    <property type="entry name" value="HTH-TYPE TRANSCRIPTIONAL REGULATOR YBHD"/>
    <property type="match status" value="1"/>
</dbReference>
<keyword evidence="3" id="KW-0238">DNA-binding</keyword>
<dbReference type="InterPro" id="IPR000847">
    <property type="entry name" value="LysR_HTH_N"/>
</dbReference>
<keyword evidence="2" id="KW-0805">Transcription regulation</keyword>
<dbReference type="Proteomes" id="UP001319060">
    <property type="component" value="Unassembled WGS sequence"/>
</dbReference>
<dbReference type="Gene3D" id="3.40.190.290">
    <property type="match status" value="1"/>
</dbReference>
<dbReference type="Pfam" id="PF03466">
    <property type="entry name" value="LysR_substrate"/>
    <property type="match status" value="1"/>
</dbReference>